<evidence type="ECO:0000259" key="1">
    <source>
        <dbReference type="Pfam" id="PF03551"/>
    </source>
</evidence>
<feature type="domain" description="Transcription regulator PadR N-terminal" evidence="1">
    <location>
        <begin position="11"/>
        <end position="84"/>
    </location>
</feature>
<dbReference type="Pfam" id="PF03551">
    <property type="entry name" value="PadR"/>
    <property type="match status" value="1"/>
</dbReference>
<sequence length="129" mass="13877">MDALTDAELTILGLLVEHPRHGYELEHVIEERGVRNWTALGFSSIYYVLDKLAKRGLIEAIGPRTSAKSRVPFAATEAGREQCAAATREALAEPSPVRARVLVAMANSAALPDDEVAAGLAERRAALRG</sequence>
<evidence type="ECO:0000313" key="2">
    <source>
        <dbReference type="EMBL" id="NUQ89579.1"/>
    </source>
</evidence>
<organism evidence="2 3">
    <name type="scientific">Glycomyces artemisiae</name>
    <dbReference type="NCBI Taxonomy" id="1076443"/>
    <lineage>
        <taxon>Bacteria</taxon>
        <taxon>Bacillati</taxon>
        <taxon>Actinomycetota</taxon>
        <taxon>Actinomycetes</taxon>
        <taxon>Glycomycetales</taxon>
        <taxon>Glycomycetaceae</taxon>
        <taxon>Glycomyces</taxon>
    </lineage>
</organism>
<dbReference type="EMBL" id="JABFXE010000587">
    <property type="protein sequence ID" value="NUQ89579.1"/>
    <property type="molecule type" value="Genomic_DNA"/>
</dbReference>
<dbReference type="InterPro" id="IPR036390">
    <property type="entry name" value="WH_DNA-bd_sf"/>
</dbReference>
<protein>
    <submittedName>
        <fullName evidence="2">PadR family transcriptional regulator</fullName>
    </submittedName>
</protein>
<dbReference type="SUPFAM" id="SSF46785">
    <property type="entry name" value="Winged helix' DNA-binding domain"/>
    <property type="match status" value="1"/>
</dbReference>
<dbReference type="PANTHER" id="PTHR43252">
    <property type="entry name" value="TRANSCRIPTIONAL REGULATOR YQJI"/>
    <property type="match status" value="1"/>
</dbReference>
<dbReference type="InterPro" id="IPR005149">
    <property type="entry name" value="Tscrpt_reg_PadR_N"/>
</dbReference>
<proteinExistence type="predicted"/>
<accession>A0A850CCC5</accession>
<dbReference type="Gene3D" id="1.10.10.10">
    <property type="entry name" value="Winged helix-like DNA-binding domain superfamily/Winged helix DNA-binding domain"/>
    <property type="match status" value="1"/>
</dbReference>
<feature type="non-terminal residue" evidence="2">
    <location>
        <position position="129"/>
    </location>
</feature>
<dbReference type="InterPro" id="IPR036388">
    <property type="entry name" value="WH-like_DNA-bd_sf"/>
</dbReference>
<dbReference type="Proteomes" id="UP000574690">
    <property type="component" value="Unassembled WGS sequence"/>
</dbReference>
<reference evidence="2 3" key="1">
    <citation type="submission" date="2020-05" db="EMBL/GenBank/DDBJ databases">
        <title>DNA-SIP metagenomic assembled genomes.</title>
        <authorList>
            <person name="Yu J."/>
        </authorList>
    </citation>
    <scope>NUCLEOTIDE SEQUENCE [LARGE SCALE GENOMIC DNA]</scope>
    <source>
        <strain evidence="2">Bin5.27</strain>
    </source>
</reference>
<name>A0A850CCC5_9ACTN</name>
<comment type="caution">
    <text evidence="2">The sequence shown here is derived from an EMBL/GenBank/DDBJ whole genome shotgun (WGS) entry which is preliminary data.</text>
</comment>
<dbReference type="PANTHER" id="PTHR43252:SF2">
    <property type="entry name" value="TRANSCRIPTION REGULATOR, PADR-LIKE FAMILY"/>
    <property type="match status" value="1"/>
</dbReference>
<gene>
    <name evidence="2" type="ORF">HOQ43_14110</name>
</gene>
<dbReference type="AlphaFoldDB" id="A0A850CCC5"/>
<evidence type="ECO:0000313" key="3">
    <source>
        <dbReference type="Proteomes" id="UP000574690"/>
    </source>
</evidence>